<feature type="domain" description="DJ-1/PfpI" evidence="1">
    <location>
        <begin position="4"/>
        <end position="166"/>
    </location>
</feature>
<dbReference type="Gene3D" id="3.40.50.880">
    <property type="match status" value="1"/>
</dbReference>
<name>A0A0L7T290_9GAMM</name>
<dbReference type="PATRIC" id="fig|1560201.3.peg.2536"/>
<dbReference type="PANTHER" id="PTHR48094:SF12">
    <property type="entry name" value="PARKINSON DISEASE PROTEIN 7 HOMOLOG"/>
    <property type="match status" value="1"/>
</dbReference>
<comment type="caution">
    <text evidence="2">The sequence shown here is derived from an EMBL/GenBank/DDBJ whole genome shotgun (WGS) entry which is preliminary data.</text>
</comment>
<dbReference type="EMBL" id="JRXE01000015">
    <property type="protein sequence ID" value="KOC89549.1"/>
    <property type="molecule type" value="Genomic_DNA"/>
</dbReference>
<sequence length="188" mass="20455">MSVKAAILLAEGFEEAEAVIVIDVLRRLDITIETLACQPSRQVNSYHHIVMQADALLSERADTLYDAIILPGGPDGTVNLAANPQVIAMIKQHDQQQKLICPLCSAGARVLAGNQLLKGRRYVCSGDLWQQYDDGVYVDAIIVEDGNLFSGQGLGVAFDFAFAIAKRLTGDTERVDFQARHIYHATAG</sequence>
<dbReference type="RefSeq" id="WP_052899604.1">
    <property type="nucleotide sequence ID" value="NZ_JRXE01000015.1"/>
</dbReference>
<reference evidence="4 5" key="1">
    <citation type="journal article" date="2015" name="Int. J. Syst. Evol. Microbiol.">
        <title>Erwinia iniecta sp. nov., isolated from Russian wheat aphids (Diuraphis noxia).</title>
        <authorList>
            <person name="Campillo T."/>
            <person name="Luna E."/>
            <person name="Portier P."/>
            <person name="Fischer-Le Saux M."/>
            <person name="Lapitan N."/>
            <person name="Tisserat N.A."/>
            <person name="Leach J.E."/>
        </authorList>
    </citation>
    <scope>NUCLEOTIDE SEQUENCE [LARGE SCALE GENOMIC DNA]</scope>
    <source>
        <strain evidence="2 5">B120</strain>
        <strain evidence="3 4">B149</strain>
    </source>
</reference>
<dbReference type="SUPFAM" id="SSF52317">
    <property type="entry name" value="Class I glutamine amidotransferase-like"/>
    <property type="match status" value="1"/>
</dbReference>
<evidence type="ECO:0000313" key="4">
    <source>
        <dbReference type="Proteomes" id="UP000036851"/>
    </source>
</evidence>
<dbReference type="CDD" id="cd03135">
    <property type="entry name" value="GATase1_DJ-1"/>
    <property type="match status" value="1"/>
</dbReference>
<gene>
    <name evidence="2" type="ORF">NG42_11920</name>
    <name evidence="3" type="ORF">NG43_08030</name>
</gene>
<dbReference type="GO" id="GO:0005737">
    <property type="term" value="C:cytoplasm"/>
    <property type="evidence" value="ECO:0007669"/>
    <property type="project" value="TreeGrafter"/>
</dbReference>
<accession>A0A0L7T290</accession>
<dbReference type="Proteomes" id="UP000037088">
    <property type="component" value="Unassembled WGS sequence"/>
</dbReference>
<dbReference type="Proteomes" id="UP000036851">
    <property type="component" value="Unassembled WGS sequence"/>
</dbReference>
<evidence type="ECO:0000313" key="5">
    <source>
        <dbReference type="Proteomes" id="UP000037088"/>
    </source>
</evidence>
<dbReference type="AlphaFoldDB" id="A0A0L7T290"/>
<dbReference type="InterPro" id="IPR029062">
    <property type="entry name" value="Class_I_gatase-like"/>
</dbReference>
<dbReference type="InterPro" id="IPR002818">
    <property type="entry name" value="DJ-1/PfpI"/>
</dbReference>
<dbReference type="STRING" id="1560201.NG42_11920"/>
<dbReference type="OrthoDB" id="9792284at2"/>
<evidence type="ECO:0000313" key="2">
    <source>
        <dbReference type="EMBL" id="KOC89549.1"/>
    </source>
</evidence>
<dbReference type="Pfam" id="PF01965">
    <property type="entry name" value="DJ-1_PfpI"/>
    <property type="match status" value="1"/>
</dbReference>
<keyword evidence="5" id="KW-1185">Reference proteome</keyword>
<proteinExistence type="predicted"/>
<organism evidence="2 5">
    <name type="scientific">Winslowiella iniecta</name>
    <dbReference type="NCBI Taxonomy" id="1560201"/>
    <lineage>
        <taxon>Bacteria</taxon>
        <taxon>Pseudomonadati</taxon>
        <taxon>Pseudomonadota</taxon>
        <taxon>Gammaproteobacteria</taxon>
        <taxon>Enterobacterales</taxon>
        <taxon>Erwiniaceae</taxon>
        <taxon>Winslowiella</taxon>
    </lineage>
</organism>
<protein>
    <submittedName>
        <fullName evidence="2">Thiamine biosynthesis protein ThiJ</fullName>
    </submittedName>
</protein>
<dbReference type="PANTHER" id="PTHR48094">
    <property type="entry name" value="PROTEIN/NUCLEIC ACID DEGLYCASE DJ-1-RELATED"/>
    <property type="match status" value="1"/>
</dbReference>
<dbReference type="EMBL" id="JRXF01000010">
    <property type="protein sequence ID" value="KOC93898.1"/>
    <property type="molecule type" value="Genomic_DNA"/>
</dbReference>
<evidence type="ECO:0000259" key="1">
    <source>
        <dbReference type="Pfam" id="PF01965"/>
    </source>
</evidence>
<evidence type="ECO:0000313" key="3">
    <source>
        <dbReference type="EMBL" id="KOC93898.1"/>
    </source>
</evidence>
<dbReference type="InterPro" id="IPR050325">
    <property type="entry name" value="Prot/Nucl_acid_deglycase"/>
</dbReference>